<reference evidence="2 3" key="1">
    <citation type="submission" date="2018-01" db="EMBL/GenBank/DDBJ databases">
        <title>Draft genome sequence of Jiangella sp. GTF31.</title>
        <authorList>
            <person name="Sahin N."/>
            <person name="Ay H."/>
            <person name="Saygin H."/>
        </authorList>
    </citation>
    <scope>NUCLEOTIDE SEQUENCE [LARGE SCALE GENOMIC DNA]</scope>
    <source>
        <strain evidence="2 3">GTF31</strain>
    </source>
</reference>
<feature type="transmembrane region" description="Helical" evidence="1">
    <location>
        <begin position="168"/>
        <end position="191"/>
    </location>
</feature>
<evidence type="ECO:0000313" key="3">
    <source>
        <dbReference type="Proteomes" id="UP000248764"/>
    </source>
</evidence>
<keyword evidence="3" id="KW-1185">Reference proteome</keyword>
<keyword evidence="1" id="KW-0472">Membrane</keyword>
<proteinExistence type="predicted"/>
<evidence type="ECO:0000313" key="2">
    <source>
        <dbReference type="EMBL" id="PZF81436.1"/>
    </source>
</evidence>
<feature type="transmembrane region" description="Helical" evidence="1">
    <location>
        <begin position="37"/>
        <end position="58"/>
    </location>
</feature>
<comment type="caution">
    <text evidence="2">The sequence shown here is derived from an EMBL/GenBank/DDBJ whole genome shotgun (WGS) entry which is preliminary data.</text>
</comment>
<keyword evidence="1" id="KW-1133">Transmembrane helix</keyword>
<protein>
    <recommendedName>
        <fullName evidence="4">PH domain-containing protein</fullName>
    </recommendedName>
</protein>
<dbReference type="EMBL" id="POTW01000058">
    <property type="protein sequence ID" value="PZF81436.1"/>
    <property type="molecule type" value="Genomic_DNA"/>
</dbReference>
<organism evidence="2 3">
    <name type="scientific">Jiangella anatolica</name>
    <dbReference type="NCBI Taxonomy" id="2670374"/>
    <lineage>
        <taxon>Bacteria</taxon>
        <taxon>Bacillati</taxon>
        <taxon>Actinomycetota</taxon>
        <taxon>Actinomycetes</taxon>
        <taxon>Jiangellales</taxon>
        <taxon>Jiangellaceae</taxon>
        <taxon>Jiangella</taxon>
    </lineage>
</organism>
<accession>A0A2W2C6P0</accession>
<keyword evidence="1" id="KW-0812">Transmembrane</keyword>
<dbReference type="Proteomes" id="UP000248764">
    <property type="component" value="Unassembled WGS sequence"/>
</dbReference>
<evidence type="ECO:0000256" key="1">
    <source>
        <dbReference type="SAM" id="Phobius"/>
    </source>
</evidence>
<evidence type="ECO:0008006" key="4">
    <source>
        <dbReference type="Google" id="ProtNLM"/>
    </source>
</evidence>
<feature type="transmembrane region" description="Helical" evidence="1">
    <location>
        <begin position="12"/>
        <end position="31"/>
    </location>
</feature>
<gene>
    <name evidence="2" type="ORF">C1I92_21125</name>
</gene>
<name>A0A2W2C6P0_9ACTN</name>
<sequence length="192" mass="20597">MTQFVLRPSVRHRPLALVPVVVFVVLCVVAGASAGRFGVLIGLGIASLVVVPVAGVLLRSRIVVTPSEIAVRGFLTHRRADRAQAASVVRAMIVAPRAPLNDSIFVLDRDEKPLLRIQGVNYPRADLDRLVDHLGLPAMTADRPVTAAELERRYPGIVPWIERHPYRFAFAVAGGVVVLAIVIAVIVAAAVA</sequence>
<dbReference type="RefSeq" id="WP_111256628.1">
    <property type="nucleotide sequence ID" value="NZ_POTW01000058.1"/>
</dbReference>
<dbReference type="AlphaFoldDB" id="A0A2W2C6P0"/>